<dbReference type="RefSeq" id="XP_031016406.1">
    <property type="nucleotide sequence ID" value="XM_031159523.1"/>
</dbReference>
<dbReference type="Pfam" id="PF12796">
    <property type="entry name" value="Ank_2"/>
    <property type="match status" value="3"/>
</dbReference>
<feature type="region of interest" description="Disordered" evidence="4">
    <location>
        <begin position="203"/>
        <end position="265"/>
    </location>
</feature>
<feature type="compositionally biased region" description="Basic and acidic residues" evidence="4">
    <location>
        <begin position="693"/>
        <end position="703"/>
    </location>
</feature>
<proteinExistence type="predicted"/>
<feature type="region of interest" description="Disordered" evidence="4">
    <location>
        <begin position="548"/>
        <end position="584"/>
    </location>
</feature>
<protein>
    <recommendedName>
        <fullName evidence="7">B30.2/SPRY domain-containing protein</fullName>
    </recommendedName>
</protein>
<evidence type="ECO:0000256" key="3">
    <source>
        <dbReference type="PROSITE-ProRule" id="PRU00023"/>
    </source>
</evidence>
<dbReference type="EMBL" id="QKXC01000108">
    <property type="protein sequence ID" value="RBR20097.1"/>
    <property type="molecule type" value="Genomic_DNA"/>
</dbReference>
<feature type="transmembrane region" description="Helical" evidence="5">
    <location>
        <begin position="284"/>
        <end position="307"/>
    </location>
</feature>
<evidence type="ECO:0000256" key="1">
    <source>
        <dbReference type="ARBA" id="ARBA00022737"/>
    </source>
</evidence>
<keyword evidence="6" id="KW-0732">Signal</keyword>
<accession>A0A366RSM7</accession>
<dbReference type="CDD" id="cd12885">
    <property type="entry name" value="SPRY_RanBP_like"/>
    <property type="match status" value="1"/>
</dbReference>
<dbReference type="SMART" id="SM00449">
    <property type="entry name" value="SPRY"/>
    <property type="match status" value="1"/>
</dbReference>
<feature type="domain" description="B30.2/SPRY" evidence="7">
    <location>
        <begin position="1727"/>
        <end position="1940"/>
    </location>
</feature>
<feature type="compositionally biased region" description="Basic residues" evidence="4">
    <location>
        <begin position="409"/>
        <end position="421"/>
    </location>
</feature>
<feature type="repeat" description="ANK" evidence="3">
    <location>
        <begin position="1285"/>
        <end position="1317"/>
    </location>
</feature>
<feature type="transmembrane region" description="Helical" evidence="5">
    <location>
        <begin position="327"/>
        <end position="345"/>
    </location>
</feature>
<keyword evidence="5" id="KW-0812">Transmembrane</keyword>
<feature type="compositionally biased region" description="Basic and acidic residues" evidence="4">
    <location>
        <begin position="215"/>
        <end position="231"/>
    </location>
</feature>
<evidence type="ECO:0000256" key="2">
    <source>
        <dbReference type="ARBA" id="ARBA00023043"/>
    </source>
</evidence>
<dbReference type="InterPro" id="IPR001870">
    <property type="entry name" value="B30.2/SPRY"/>
</dbReference>
<feature type="transmembrane region" description="Helical" evidence="5">
    <location>
        <begin position="55"/>
        <end position="74"/>
    </location>
</feature>
<evidence type="ECO:0000256" key="6">
    <source>
        <dbReference type="SAM" id="SignalP"/>
    </source>
</evidence>
<feature type="repeat" description="ANK" evidence="3">
    <location>
        <begin position="1499"/>
        <end position="1531"/>
    </location>
</feature>
<feature type="repeat" description="ANK" evidence="3">
    <location>
        <begin position="1185"/>
        <end position="1217"/>
    </location>
</feature>
<dbReference type="Pfam" id="PF00622">
    <property type="entry name" value="SPRY"/>
    <property type="match status" value="1"/>
</dbReference>
<dbReference type="Gene3D" id="1.25.40.20">
    <property type="entry name" value="Ankyrin repeat-containing domain"/>
    <property type="match status" value="3"/>
</dbReference>
<dbReference type="OrthoDB" id="194358at2759"/>
<dbReference type="PROSITE" id="PS50188">
    <property type="entry name" value="B302_SPRY"/>
    <property type="match status" value="1"/>
</dbReference>
<feature type="compositionally biased region" description="Basic and acidic residues" evidence="4">
    <location>
        <begin position="238"/>
        <end position="258"/>
    </location>
</feature>
<gene>
    <name evidence="8" type="ORF">FIESC28_05376</name>
</gene>
<dbReference type="InterPro" id="IPR043136">
    <property type="entry name" value="B30.2/SPRY_sf"/>
</dbReference>
<feature type="chain" id="PRO_5016578465" description="B30.2/SPRY domain-containing protein" evidence="6">
    <location>
        <begin position="16"/>
        <end position="1954"/>
    </location>
</feature>
<keyword evidence="2 3" id="KW-0040">ANK repeat</keyword>
<dbReference type="InterPro" id="IPR002110">
    <property type="entry name" value="Ankyrin_rpt"/>
</dbReference>
<dbReference type="InterPro" id="IPR036770">
    <property type="entry name" value="Ankyrin_rpt-contain_sf"/>
</dbReference>
<dbReference type="SUPFAM" id="SSF49899">
    <property type="entry name" value="Concanavalin A-like lectins/glucanases"/>
    <property type="match status" value="1"/>
</dbReference>
<feature type="signal peptide" evidence="6">
    <location>
        <begin position="1"/>
        <end position="15"/>
    </location>
</feature>
<dbReference type="InterPro" id="IPR003877">
    <property type="entry name" value="SPRY_dom"/>
</dbReference>
<dbReference type="PANTHER" id="PTHR24126">
    <property type="entry name" value="ANKYRIN REPEAT, PH AND SEC7 DOMAIN CONTAINING PROTEIN SECG-RELATED"/>
    <property type="match status" value="1"/>
</dbReference>
<evidence type="ECO:0000313" key="8">
    <source>
        <dbReference type="EMBL" id="RBR20097.1"/>
    </source>
</evidence>
<organism evidence="8 9">
    <name type="scientific">Fusarium coffeatum</name>
    <dbReference type="NCBI Taxonomy" id="231269"/>
    <lineage>
        <taxon>Eukaryota</taxon>
        <taxon>Fungi</taxon>
        <taxon>Dikarya</taxon>
        <taxon>Ascomycota</taxon>
        <taxon>Pezizomycotina</taxon>
        <taxon>Sordariomycetes</taxon>
        <taxon>Hypocreomycetidae</taxon>
        <taxon>Hypocreales</taxon>
        <taxon>Nectriaceae</taxon>
        <taxon>Fusarium</taxon>
        <taxon>Fusarium incarnatum-equiseti species complex</taxon>
    </lineage>
</organism>
<keyword evidence="1" id="KW-0677">Repeat</keyword>
<feature type="compositionally biased region" description="Polar residues" evidence="4">
    <location>
        <begin position="569"/>
        <end position="584"/>
    </location>
</feature>
<evidence type="ECO:0000256" key="4">
    <source>
        <dbReference type="SAM" id="MobiDB-lite"/>
    </source>
</evidence>
<keyword evidence="5" id="KW-1133">Transmembrane helix</keyword>
<name>A0A366RSM7_9HYPO</name>
<reference evidence="8 9" key="1">
    <citation type="submission" date="2018-06" db="EMBL/GenBank/DDBJ databases">
        <title>Fusarium incarnatum-equiseti species complex species 28.</title>
        <authorList>
            <person name="Gardiner D.M."/>
        </authorList>
    </citation>
    <scope>NUCLEOTIDE SEQUENCE [LARGE SCALE GENOMIC DNA]</scope>
    <source>
        <strain evidence="8 9">FIESC_28</strain>
    </source>
</reference>
<dbReference type="Gene3D" id="2.60.120.920">
    <property type="match status" value="1"/>
</dbReference>
<comment type="caution">
    <text evidence="8">The sequence shown here is derived from an EMBL/GenBank/DDBJ whole genome shotgun (WGS) entry which is preliminary data.</text>
</comment>
<sequence length="1954" mass="221316">MSLPILAFMVMPVAAADDAEFAFNLLSDIAPILALFGDQFAKQFTSESLTWVDHLIFAMVPLGIITAITGALRVQGMPIAKAFIGRARENRAQAEIELMSSTSGEVCEIFNGNSIVRAMGNPEIAQFLIFPNQYGQCENNWKEFDRMVDPNPPKHDPEKVSCGIHSLQTAQEQGHLRCQEYLGRSAEFIQTRIQNLKRQLRKLYASPSSTPKKPQRTDKNEPKDLETAVEEKTEESEETAKDKFEKPRSLPPRADRAYRSPPNIQLNNTSDHFDSRWIKKHHEIFLAAVTGVLIQTGLIAIAAIVAYRVSPNSSDIFESKVYGFPCYAAGSLLLSIGTGLCSFIVEWSTDEYSWKAQVSGEAISEDNAPRLLWLQNKQRVNDQSFNGYIIAVGPKRRIVTSSRNDKPERHRKRDKSKPKVTRRSDNEELLWEWLTVGAALSAALGFTAQFMGLRGLAFPCSIAQLGAIFAMALIRAAIRRRLGKPIEHIRAFQWYEIDFLAARIVFSKGPRSRYWVSQGDGKEVDPKECFEWKVITPDQRLENSHHFVQFEKNPGTQTTDEPADKTSKEPSGQSTDKNFTSPTSQHLLRVRRRLGDLSRWKTRSSPSALALVQSIELVMNEFFPASSSRKLESLNWLLRAGNSDITGSQDTIQFRIAPKKKEGKFEVDLGLIDAAMSLWMASVDAKKPQNTSEEEKKNKRVTDWRRERTGDSLIYDYYRIIGNNLKDDVLKRDISWWVDNLTAKMSEPQPSEKSRSSKDEKRKEDAEIVIGFNGFERDNVQDNHIDGEKKELGVRSEDSLPVILAQHMFTSFMWTVAQHLPEGCLQPKDEDAQKEIEMNRHQVFESHDLDQTWLKLKLNHQRLDGLIRKMETYGMGDRKNILLCMIPALSSHKLLPNQVVLKLVPQMNQSSGWLEIANCHRTLLATIKADKMSIDDKLDVGIVTATMDFLSFACEDYDEHSAPSPELDAALRLVVEDLASAKFSEVLEKLKPVYLKQDRWDVFSSIFKRFSDADSLKLSDDNPTAEIDYDFARKTLEFTRSHVKACRSAEPTFYVREEAYRNVKDQEPLTRSKDIFGWTAYHYECVAEFSRLPSYWEKKAEQICRSRCKYSRSPLDIACLLGRDAKIEEILDYLSSEDQKLAMQGCGIDGMTPLHLIAKRGRLSSLKLVARKIDLLPFLSKKDFWGRQPLHVAARLAQEEVALKLLELGSLSNTLDDIGKSSVDYYLESERRKFAGAVPPEDGAVCDTTQNSKDGNKAKSFYLDRETSSILLRFSRKDPNCRYTHGRTFLHIAIEVADKCSIQTLLEDGFHTDAKDDDGRTPLHYSIIARREDIATSLIKGEALVEGQRESFRSNALLKDNRNITTLMLLAQLNLLKVAEALLDAVELRSIDEVDDDRKSAFHHATSLEMVKFLVSREANTTIKDSYGRTRLQMALEEPNEEIASHLLHLEEPEKVQKDPYDDDQNSLLLTACANGLSELIPAILDRWDYILDAGDRTYDQSPLAWACEKGYKDVVKALIARGADVNKPATGWSNLRPLHICAMQEHFEVLNLLIENDLERYPAPSKEDKGLLKLEERSGSDRTPLEMCIDNRSPDEECTKAIRTLFLHHRISASERLRCLKMIVQACRSDEDSNLKPILQEGFRKIIEEDIIQDFLLWLVTKRPSIATDTDTDTDTDVEEDDEECDVYALALLKPLVEVLQKGGFDLPDLYALVTALSHKEIREIIKSRIIDEHQGKDIDGWSCATYIDRYDTNGSLRDLATEIRKRLPTEQPNSAPQAQWHCDSKNVWENVKMTGAEISGKSSDHYYFEIEIFDDPGSGVVVLGFCGFDTGEDRLPGWVAKSWAYHGDDGKLVVDGEEAEDPNESFGANGTYSEGAIVGVYLDTKTGEGFCTRDGKKLEIGNVLDKAKEKFTVGKMYPCVGFGLDPDDVGLRFRVNLISTGKYPFKYQFPKE</sequence>
<evidence type="ECO:0000259" key="7">
    <source>
        <dbReference type="PROSITE" id="PS50188"/>
    </source>
</evidence>
<keyword evidence="9" id="KW-1185">Reference proteome</keyword>
<dbReference type="PROSITE" id="PS50297">
    <property type="entry name" value="ANK_REP_REGION"/>
    <property type="match status" value="2"/>
</dbReference>
<dbReference type="PROSITE" id="PS50088">
    <property type="entry name" value="ANK_REPEAT"/>
    <property type="match status" value="3"/>
</dbReference>
<feature type="transmembrane region" description="Helical" evidence="5">
    <location>
        <begin position="429"/>
        <end position="450"/>
    </location>
</feature>
<keyword evidence="5" id="KW-0472">Membrane</keyword>
<dbReference type="InterPro" id="IPR044736">
    <property type="entry name" value="Gid1/RanBPM/SPLA_SPRY"/>
</dbReference>
<evidence type="ECO:0000256" key="5">
    <source>
        <dbReference type="SAM" id="Phobius"/>
    </source>
</evidence>
<dbReference type="GeneID" id="41994819"/>
<dbReference type="SUPFAM" id="SSF48403">
    <property type="entry name" value="Ankyrin repeat"/>
    <property type="match status" value="1"/>
</dbReference>
<dbReference type="PANTHER" id="PTHR24126:SF14">
    <property type="entry name" value="ANK_REP_REGION DOMAIN-CONTAINING PROTEIN"/>
    <property type="match status" value="1"/>
</dbReference>
<feature type="region of interest" description="Disordered" evidence="4">
    <location>
        <begin position="684"/>
        <end position="703"/>
    </location>
</feature>
<feature type="region of interest" description="Disordered" evidence="4">
    <location>
        <begin position="400"/>
        <end position="421"/>
    </location>
</feature>
<dbReference type="Proteomes" id="UP000253153">
    <property type="component" value="Unassembled WGS sequence"/>
</dbReference>
<dbReference type="InterPro" id="IPR013320">
    <property type="entry name" value="ConA-like_dom_sf"/>
</dbReference>
<evidence type="ECO:0000313" key="9">
    <source>
        <dbReference type="Proteomes" id="UP000253153"/>
    </source>
</evidence>
<dbReference type="SMART" id="SM00248">
    <property type="entry name" value="ANK"/>
    <property type="match status" value="10"/>
</dbReference>